<comment type="caution">
    <text evidence="2">The sequence shown here is derived from an EMBL/GenBank/DDBJ whole genome shotgun (WGS) entry which is preliminary data.</text>
</comment>
<organism evidence="2 3">
    <name type="scientific">Phytomonospora endophytica</name>
    <dbReference type="NCBI Taxonomy" id="714109"/>
    <lineage>
        <taxon>Bacteria</taxon>
        <taxon>Bacillati</taxon>
        <taxon>Actinomycetota</taxon>
        <taxon>Actinomycetes</taxon>
        <taxon>Micromonosporales</taxon>
        <taxon>Micromonosporaceae</taxon>
        <taxon>Phytomonospora</taxon>
    </lineage>
</organism>
<dbReference type="EMBL" id="JACHGT010000001">
    <property type="protein sequence ID" value="MBB6032430.1"/>
    <property type="molecule type" value="Genomic_DNA"/>
</dbReference>
<accession>A0A841FKD8</accession>
<gene>
    <name evidence="2" type="ORF">HNR73_000272</name>
</gene>
<evidence type="ECO:0000313" key="3">
    <source>
        <dbReference type="Proteomes" id="UP000548476"/>
    </source>
</evidence>
<sequence>MSDDTHPSPGSPPPGRTALRVSCAVLVLATLPYLSLKIHWLLGGTAGLNGMADTTQVDALNAFTAGMDLVAALLAGVFAFRRGRRVPAWLILFPVWVGTGLLGEIVLGMPFQALASTVAGEPLLPAADAGAAPPPVASWVFGMVYGGFVVQGLAFLTAFVLYARERWTDVFTGRAGEGQVAVPALRALATPLTWTAAVGAGAVALINTAWALGYTGGISADHVDAISRSARTNGAVIAVFALAAAVGLVLNARTRSGRVPRWTVTLAAWVGTGSMFGWGMWGLLVLLGSDTGVGMQHTPDLTNYEVLLRFTLGILGGTAFLLTQAERELSRSC</sequence>
<proteinExistence type="predicted"/>
<dbReference type="RefSeq" id="WP_184785333.1">
    <property type="nucleotide sequence ID" value="NZ_BONT01000042.1"/>
</dbReference>
<reference evidence="2 3" key="1">
    <citation type="submission" date="2020-08" db="EMBL/GenBank/DDBJ databases">
        <title>Genomic Encyclopedia of Type Strains, Phase IV (KMG-IV): sequencing the most valuable type-strain genomes for metagenomic binning, comparative biology and taxonomic classification.</title>
        <authorList>
            <person name="Goeker M."/>
        </authorList>
    </citation>
    <scope>NUCLEOTIDE SEQUENCE [LARGE SCALE GENOMIC DNA]</scope>
    <source>
        <strain evidence="2 3">YIM 65646</strain>
    </source>
</reference>
<dbReference type="AlphaFoldDB" id="A0A841FKD8"/>
<evidence type="ECO:0000313" key="2">
    <source>
        <dbReference type="EMBL" id="MBB6032430.1"/>
    </source>
</evidence>
<dbReference type="Proteomes" id="UP000548476">
    <property type="component" value="Unassembled WGS sequence"/>
</dbReference>
<feature type="transmembrane region" description="Helical" evidence="1">
    <location>
        <begin position="306"/>
        <end position="323"/>
    </location>
</feature>
<feature type="transmembrane region" description="Helical" evidence="1">
    <location>
        <begin position="232"/>
        <end position="250"/>
    </location>
</feature>
<keyword evidence="1" id="KW-0812">Transmembrane</keyword>
<keyword evidence="3" id="KW-1185">Reference proteome</keyword>
<feature type="transmembrane region" description="Helical" evidence="1">
    <location>
        <begin position="184"/>
        <end position="212"/>
    </location>
</feature>
<protein>
    <recommendedName>
        <fullName evidence="4">LigA protein</fullName>
    </recommendedName>
</protein>
<feature type="transmembrane region" description="Helical" evidence="1">
    <location>
        <begin position="139"/>
        <end position="163"/>
    </location>
</feature>
<feature type="transmembrane region" description="Helical" evidence="1">
    <location>
        <begin position="262"/>
        <end position="286"/>
    </location>
</feature>
<keyword evidence="1" id="KW-1133">Transmembrane helix</keyword>
<feature type="transmembrane region" description="Helical" evidence="1">
    <location>
        <begin position="87"/>
        <end position="107"/>
    </location>
</feature>
<keyword evidence="1" id="KW-0472">Membrane</keyword>
<evidence type="ECO:0000256" key="1">
    <source>
        <dbReference type="SAM" id="Phobius"/>
    </source>
</evidence>
<feature type="transmembrane region" description="Helical" evidence="1">
    <location>
        <begin position="62"/>
        <end position="80"/>
    </location>
</feature>
<feature type="transmembrane region" description="Helical" evidence="1">
    <location>
        <begin position="21"/>
        <end position="42"/>
    </location>
</feature>
<evidence type="ECO:0008006" key="4">
    <source>
        <dbReference type="Google" id="ProtNLM"/>
    </source>
</evidence>
<name>A0A841FKD8_9ACTN</name>